<keyword evidence="5 10" id="KW-0949">S-adenosyl-L-methionine</keyword>
<comment type="subcellular location">
    <subcellularLocation>
        <location evidence="10">Cytoplasm</location>
    </subcellularLocation>
</comment>
<dbReference type="SMART" id="SM00729">
    <property type="entry name" value="Elp3"/>
    <property type="match status" value="1"/>
</dbReference>
<evidence type="ECO:0000256" key="2">
    <source>
        <dbReference type="ARBA" id="ARBA00006100"/>
    </source>
</evidence>
<reference evidence="11" key="1">
    <citation type="submission" date="2022-02" db="EMBL/GenBank/DDBJ databases">
        <title>The genetically variable rfb locus in Leptospira is a mobile cassette and a molecular signature of serovar identity.</title>
        <authorList>
            <person name="Nieves C."/>
            <person name="Vincent A.T."/>
            <person name="Zarantonelli L."/>
            <person name="Picardeau M."/>
            <person name="Veyrier F.J."/>
            <person name="Buschiazzo A."/>
        </authorList>
    </citation>
    <scope>NUCLEOTIDE SEQUENCE</scope>
    <source>
        <strain evidence="11">IP1512017</strain>
    </source>
</reference>
<keyword evidence="9 10" id="KW-0143">Chaperone</keyword>
<proteinExistence type="inferred from homology"/>
<dbReference type="Pfam" id="PF04055">
    <property type="entry name" value="Radical_SAM"/>
    <property type="match status" value="1"/>
</dbReference>
<dbReference type="CDD" id="cd01335">
    <property type="entry name" value="Radical_SAM"/>
    <property type="match status" value="1"/>
</dbReference>
<sequence length="387" mass="44696">MIHDSGNPISKVGRPGVYIHYPYCIQKCEYCDFYSVGNGKNQIPDETGLFQRYKEEITTRISDNPFFSDLEFDTIFFGGGTPSRAEVSKISDLIVFLRNNINLSEYSEITIECNPEDITPDFLKSIEQAGINRISVGIQSFDPEKLQFLGRYYDPDRYEKVLETVKNSGISNFSADLIYGIPGQSIQEILRDIQKVLSVGGKHISLYALTVEKGTEYSRKVMDKISLGPEEEIQEKILKLLPDLLSPYELFQYEVSNFSKPGFFSRHNLKYWTMEYYLGIGPGAHGFLPSGRYSNPKNVDTYKRKYFSKEYTKPDFYEELVLSLFRLFQPISMKSFYELIPDQSHILDLRLKKFQESGFCEFSNGIFQWKPEAVLFLDSKILELTSY</sequence>
<keyword evidence="7 10" id="KW-0408">Iron</keyword>
<keyword evidence="4 10" id="KW-0349">Heme</keyword>
<evidence type="ECO:0000256" key="8">
    <source>
        <dbReference type="ARBA" id="ARBA00023014"/>
    </source>
</evidence>
<dbReference type="InterPro" id="IPR058240">
    <property type="entry name" value="rSAM_sf"/>
</dbReference>
<dbReference type="PANTHER" id="PTHR13932:SF5">
    <property type="entry name" value="RADICAL S-ADENOSYL METHIONINE DOMAIN-CONTAINING PROTEIN 1, MITOCHONDRIAL"/>
    <property type="match status" value="1"/>
</dbReference>
<keyword evidence="6 10" id="KW-0479">Metal-binding</keyword>
<dbReference type="SFLD" id="SFLDF00562">
    <property type="entry name" value="HemN-like__clustered_with_heat"/>
    <property type="match status" value="1"/>
</dbReference>
<keyword evidence="10" id="KW-0963">Cytoplasm</keyword>
<comment type="function">
    <text evidence="10">Probably acts as a heme chaperone, transferring heme to an unknown acceptor. Binds one molecule of heme per monomer, possibly covalently. Binds 1 [4Fe-4S] cluster. The cluster is coordinated with 3 cysteines and an exchangeable S-adenosyl-L-methionine.</text>
</comment>
<evidence type="ECO:0000256" key="3">
    <source>
        <dbReference type="ARBA" id="ARBA00017228"/>
    </source>
</evidence>
<dbReference type="Pfam" id="PF06969">
    <property type="entry name" value="HemN_C"/>
    <property type="match status" value="1"/>
</dbReference>
<name>A0A9Q8RG12_9LEPT</name>
<dbReference type="SFLD" id="SFLDG01065">
    <property type="entry name" value="anaerobic_coproporphyrinogen-I"/>
    <property type="match status" value="1"/>
</dbReference>
<dbReference type="InterPro" id="IPR010723">
    <property type="entry name" value="HemN_C"/>
</dbReference>
<comment type="cofactor">
    <cofactor evidence="1">
        <name>[4Fe-4S] cluster</name>
        <dbReference type="ChEBI" id="CHEBI:49883"/>
    </cofactor>
</comment>
<dbReference type="SFLD" id="SFLDS00029">
    <property type="entry name" value="Radical_SAM"/>
    <property type="match status" value="1"/>
</dbReference>
<dbReference type="Gene3D" id="3.20.20.70">
    <property type="entry name" value="Aldolase class I"/>
    <property type="match status" value="1"/>
</dbReference>
<dbReference type="PROSITE" id="PS51918">
    <property type="entry name" value="RADICAL_SAM"/>
    <property type="match status" value="1"/>
</dbReference>
<dbReference type="AlphaFoldDB" id="A0A9Q8RG12"/>
<protein>
    <recommendedName>
        <fullName evidence="3 10">Heme chaperone HemW</fullName>
    </recommendedName>
</protein>
<dbReference type="InterPro" id="IPR013785">
    <property type="entry name" value="Aldolase_TIM"/>
</dbReference>
<keyword evidence="10" id="KW-0004">4Fe-4S</keyword>
<comment type="similarity">
    <text evidence="2">Belongs to the anaerobic coproporphyrinogen-III oxidase family. HemW subfamily.</text>
</comment>
<dbReference type="GO" id="GO:0004109">
    <property type="term" value="F:coproporphyrinogen oxidase activity"/>
    <property type="evidence" value="ECO:0007669"/>
    <property type="project" value="InterPro"/>
</dbReference>
<dbReference type="GO" id="GO:0046872">
    <property type="term" value="F:metal ion binding"/>
    <property type="evidence" value="ECO:0007669"/>
    <property type="project" value="UniProtKB-UniRule"/>
</dbReference>
<dbReference type="InterPro" id="IPR007197">
    <property type="entry name" value="rSAM"/>
</dbReference>
<keyword evidence="8 10" id="KW-0411">Iron-sulfur</keyword>
<gene>
    <name evidence="11" type="primary">hemW</name>
    <name evidence="11" type="ORF">MAL03_06745</name>
</gene>
<dbReference type="Proteomes" id="UP000829829">
    <property type="component" value="Chromosome 1"/>
</dbReference>
<evidence type="ECO:0000256" key="9">
    <source>
        <dbReference type="ARBA" id="ARBA00023186"/>
    </source>
</evidence>
<dbReference type="NCBIfam" id="TIGR00539">
    <property type="entry name" value="hemN_rel"/>
    <property type="match status" value="1"/>
</dbReference>
<dbReference type="RefSeq" id="WP_004422918.1">
    <property type="nucleotide sequence ID" value="NZ_CP091928.1"/>
</dbReference>
<dbReference type="SUPFAM" id="SSF102114">
    <property type="entry name" value="Radical SAM enzymes"/>
    <property type="match status" value="1"/>
</dbReference>
<evidence type="ECO:0000256" key="5">
    <source>
        <dbReference type="ARBA" id="ARBA00022691"/>
    </source>
</evidence>
<evidence type="ECO:0000313" key="12">
    <source>
        <dbReference type="Proteomes" id="UP000829829"/>
    </source>
</evidence>
<evidence type="ECO:0000313" key="11">
    <source>
        <dbReference type="EMBL" id="UOG57816.1"/>
    </source>
</evidence>
<dbReference type="InterPro" id="IPR006638">
    <property type="entry name" value="Elp3/MiaA/NifB-like_rSAM"/>
</dbReference>
<organism evidence="11 12">
    <name type="scientific">Leptospira noguchii</name>
    <dbReference type="NCBI Taxonomy" id="28182"/>
    <lineage>
        <taxon>Bacteria</taxon>
        <taxon>Pseudomonadati</taxon>
        <taxon>Spirochaetota</taxon>
        <taxon>Spirochaetia</taxon>
        <taxon>Leptospirales</taxon>
        <taxon>Leptospiraceae</taxon>
        <taxon>Leptospira</taxon>
    </lineage>
</organism>
<dbReference type="GO" id="GO:0006779">
    <property type="term" value="P:porphyrin-containing compound biosynthetic process"/>
    <property type="evidence" value="ECO:0007669"/>
    <property type="project" value="InterPro"/>
</dbReference>
<evidence type="ECO:0000256" key="4">
    <source>
        <dbReference type="ARBA" id="ARBA00022617"/>
    </source>
</evidence>
<evidence type="ECO:0000256" key="6">
    <source>
        <dbReference type="ARBA" id="ARBA00022723"/>
    </source>
</evidence>
<dbReference type="EMBL" id="CP091957">
    <property type="protein sequence ID" value="UOG57816.1"/>
    <property type="molecule type" value="Genomic_DNA"/>
</dbReference>
<evidence type="ECO:0000256" key="7">
    <source>
        <dbReference type="ARBA" id="ARBA00023004"/>
    </source>
</evidence>
<dbReference type="GO" id="GO:0005737">
    <property type="term" value="C:cytoplasm"/>
    <property type="evidence" value="ECO:0007669"/>
    <property type="project" value="UniProtKB-SubCell"/>
</dbReference>
<accession>A0A9Q8RG12</accession>
<dbReference type="GO" id="GO:0051539">
    <property type="term" value="F:4 iron, 4 sulfur cluster binding"/>
    <property type="evidence" value="ECO:0007669"/>
    <property type="project" value="UniProtKB-UniRule"/>
</dbReference>
<dbReference type="PANTHER" id="PTHR13932">
    <property type="entry name" value="COPROPORPHYRINIGEN III OXIDASE"/>
    <property type="match status" value="1"/>
</dbReference>
<dbReference type="InterPro" id="IPR034505">
    <property type="entry name" value="Coproporphyrinogen-III_oxidase"/>
</dbReference>
<evidence type="ECO:0000256" key="10">
    <source>
        <dbReference type="RuleBase" id="RU364116"/>
    </source>
</evidence>
<dbReference type="InterPro" id="IPR004559">
    <property type="entry name" value="HemW-like"/>
</dbReference>
<evidence type="ECO:0000256" key="1">
    <source>
        <dbReference type="ARBA" id="ARBA00001966"/>
    </source>
</evidence>